<proteinExistence type="inferred from homology"/>
<feature type="compositionally biased region" description="Basic and acidic residues" evidence="6">
    <location>
        <begin position="257"/>
        <end position="272"/>
    </location>
</feature>
<keyword evidence="4" id="KW-0804">Transcription</keyword>
<dbReference type="GO" id="GO:0005669">
    <property type="term" value="C:transcription factor TFIID complex"/>
    <property type="evidence" value="ECO:0007669"/>
    <property type="project" value="InterPro"/>
</dbReference>
<gene>
    <name evidence="8" type="ORF">G7Y89_g15632</name>
</gene>
<evidence type="ECO:0000256" key="3">
    <source>
        <dbReference type="ARBA" id="ARBA00023015"/>
    </source>
</evidence>
<feature type="compositionally biased region" description="Polar residues" evidence="6">
    <location>
        <begin position="57"/>
        <end position="86"/>
    </location>
</feature>
<dbReference type="OrthoDB" id="28335at2759"/>
<evidence type="ECO:0000256" key="5">
    <source>
        <dbReference type="ARBA" id="ARBA00023242"/>
    </source>
</evidence>
<comment type="caution">
    <text evidence="8">The sequence shown here is derived from an EMBL/GenBank/DDBJ whole genome shotgun (WGS) entry which is preliminary data.</text>
</comment>
<evidence type="ECO:0000259" key="7">
    <source>
        <dbReference type="Pfam" id="PF04719"/>
    </source>
</evidence>
<dbReference type="SUPFAM" id="SSF47113">
    <property type="entry name" value="Histone-fold"/>
    <property type="match status" value="1"/>
</dbReference>
<keyword evidence="9" id="KW-1185">Reference proteome</keyword>
<evidence type="ECO:0000256" key="4">
    <source>
        <dbReference type="ARBA" id="ARBA00023163"/>
    </source>
</evidence>
<evidence type="ECO:0000256" key="1">
    <source>
        <dbReference type="ARBA" id="ARBA00004123"/>
    </source>
</evidence>
<feature type="region of interest" description="Disordered" evidence="6">
    <location>
        <begin position="244"/>
        <end position="272"/>
    </location>
</feature>
<dbReference type="GO" id="GO:0016251">
    <property type="term" value="F:RNA polymerase II general transcription initiation factor activity"/>
    <property type="evidence" value="ECO:0007669"/>
    <property type="project" value="TreeGrafter"/>
</dbReference>
<organism evidence="8 9">
    <name type="scientific">Cudoniella acicularis</name>
    <dbReference type="NCBI Taxonomy" id="354080"/>
    <lineage>
        <taxon>Eukaryota</taxon>
        <taxon>Fungi</taxon>
        <taxon>Dikarya</taxon>
        <taxon>Ascomycota</taxon>
        <taxon>Pezizomycotina</taxon>
        <taxon>Leotiomycetes</taxon>
        <taxon>Helotiales</taxon>
        <taxon>Tricladiaceae</taxon>
        <taxon>Cudoniella</taxon>
    </lineage>
</organism>
<evidence type="ECO:0000256" key="6">
    <source>
        <dbReference type="SAM" id="MobiDB-lite"/>
    </source>
</evidence>
<dbReference type="Pfam" id="PF04719">
    <property type="entry name" value="TAFII28"/>
    <property type="match status" value="1"/>
</dbReference>
<dbReference type="Proteomes" id="UP000566819">
    <property type="component" value="Unassembled WGS sequence"/>
</dbReference>
<dbReference type="EMBL" id="JAAMPI010002554">
    <property type="protein sequence ID" value="KAF4611381.1"/>
    <property type="molecule type" value="Genomic_DNA"/>
</dbReference>
<feature type="compositionally biased region" description="Basic residues" evidence="6">
    <location>
        <begin position="94"/>
        <end position="103"/>
    </location>
</feature>
<dbReference type="CDD" id="cd08048">
    <property type="entry name" value="HFD_TAF11"/>
    <property type="match status" value="1"/>
</dbReference>
<dbReference type="GO" id="GO:0051123">
    <property type="term" value="P:RNA polymerase II preinitiation complex assembly"/>
    <property type="evidence" value="ECO:0007669"/>
    <property type="project" value="InterPro"/>
</dbReference>
<feature type="compositionally biased region" description="Low complexity" evidence="6">
    <location>
        <begin position="46"/>
        <end position="56"/>
    </location>
</feature>
<sequence length="320" mass="34694">MASPPYNHASAISPPYPSNAQLPQPTKRRQSDMPSSAPAIKRRKASMLSTTSVSSSHPLRQTSFPPESASQTPAYSRSPSADTMVSGSAVGGASKRKRGRKSKGLGNDDASIADGKAKSTVSGTSGKGKRRASRDLNAEEDEEEEGGDSMALAMVNNTEEEKTKEVEHRALLVRNFDTEQFRRYEAWRSSRLSDSIVRRIVNQTLSQSAPASVILAVKSVAKIFAGEMIEGARRVQTQWLEASGEDQATGLPSPPAEGDKPKEKETRRAPLLPDHLREALRRYKLARDGGSAGQLGLWQLQQNSGVERFGVKVGGKRLLK</sequence>
<dbReference type="InterPro" id="IPR006809">
    <property type="entry name" value="TAFII28_dom"/>
</dbReference>
<feature type="domain" description="TAFII28-like protein" evidence="7">
    <location>
        <begin position="171"/>
        <end position="282"/>
    </location>
</feature>
<comment type="subcellular location">
    <subcellularLocation>
        <location evidence="1">Nucleus</location>
    </subcellularLocation>
</comment>
<evidence type="ECO:0000313" key="8">
    <source>
        <dbReference type="EMBL" id="KAF4611381.1"/>
    </source>
</evidence>
<feature type="region of interest" description="Disordered" evidence="6">
    <location>
        <begin position="1"/>
        <end position="151"/>
    </location>
</feature>
<dbReference type="Gene3D" id="1.10.20.10">
    <property type="entry name" value="Histone, subunit A"/>
    <property type="match status" value="1"/>
</dbReference>
<evidence type="ECO:0000313" key="9">
    <source>
        <dbReference type="Proteomes" id="UP000566819"/>
    </source>
</evidence>
<accession>A0A8H4VI46</accession>
<dbReference type="GO" id="GO:0046982">
    <property type="term" value="F:protein heterodimerization activity"/>
    <property type="evidence" value="ECO:0007669"/>
    <property type="project" value="InterPro"/>
</dbReference>
<comment type="similarity">
    <text evidence="2">Belongs to the TAF11 family.</text>
</comment>
<evidence type="ECO:0000256" key="2">
    <source>
        <dbReference type="ARBA" id="ARBA00009788"/>
    </source>
</evidence>
<keyword evidence="3" id="KW-0805">Transcription regulation</keyword>
<reference evidence="8 9" key="1">
    <citation type="submission" date="2020-03" db="EMBL/GenBank/DDBJ databases">
        <title>Draft Genome Sequence of Cudoniella acicularis.</title>
        <authorList>
            <person name="Buettner E."/>
            <person name="Kellner H."/>
        </authorList>
    </citation>
    <scope>NUCLEOTIDE SEQUENCE [LARGE SCALE GENOMIC DNA]</scope>
    <source>
        <strain evidence="8 9">DSM 108380</strain>
    </source>
</reference>
<protein>
    <recommendedName>
        <fullName evidence="7">TAFII28-like protein domain-containing protein</fullName>
    </recommendedName>
</protein>
<dbReference type="AlphaFoldDB" id="A0A8H4VI46"/>
<name>A0A8H4VI46_9HELO</name>
<dbReference type="InterPro" id="IPR045127">
    <property type="entry name" value="TAF11-like"/>
</dbReference>
<feature type="compositionally biased region" description="Acidic residues" evidence="6">
    <location>
        <begin position="138"/>
        <end position="147"/>
    </location>
</feature>
<keyword evidence="5" id="KW-0539">Nucleus</keyword>
<dbReference type="PANTHER" id="PTHR13218:SF8">
    <property type="entry name" value="TRANSCRIPTION INITIATION FACTOR TFIID SUBUNIT 11"/>
    <property type="match status" value="1"/>
</dbReference>
<dbReference type="InterPro" id="IPR009072">
    <property type="entry name" value="Histone-fold"/>
</dbReference>
<dbReference type="PANTHER" id="PTHR13218">
    <property type="entry name" value="TRANSCRIPTION INITIATION FACTOR TFIID SUBUNIT 11-RELATED"/>
    <property type="match status" value="1"/>
</dbReference>